<evidence type="ECO:0000256" key="1">
    <source>
        <dbReference type="SAM" id="MobiDB-lite"/>
    </source>
</evidence>
<feature type="compositionally biased region" description="Low complexity" evidence="1">
    <location>
        <begin position="112"/>
        <end position="125"/>
    </location>
</feature>
<organism evidence="2 3">
    <name type="scientific">Ophiocordyceps sinensis</name>
    <dbReference type="NCBI Taxonomy" id="72228"/>
    <lineage>
        <taxon>Eukaryota</taxon>
        <taxon>Fungi</taxon>
        <taxon>Dikarya</taxon>
        <taxon>Ascomycota</taxon>
        <taxon>Pezizomycotina</taxon>
        <taxon>Sordariomycetes</taxon>
        <taxon>Hypocreomycetidae</taxon>
        <taxon>Hypocreales</taxon>
        <taxon>Ophiocordycipitaceae</taxon>
        <taxon>Ophiocordyceps</taxon>
    </lineage>
</organism>
<protein>
    <submittedName>
        <fullName evidence="2">Uncharacterized protein</fullName>
    </submittedName>
</protein>
<keyword evidence="3" id="KW-1185">Reference proteome</keyword>
<accession>A0A8H4V6S5</accession>
<feature type="region of interest" description="Disordered" evidence="1">
    <location>
        <begin position="165"/>
        <end position="194"/>
    </location>
</feature>
<reference evidence="2 3" key="1">
    <citation type="journal article" date="2020" name="Genome Biol. Evol.">
        <title>A new high-quality draft genome assembly of the Chinese cordyceps Ophiocordyceps sinensis.</title>
        <authorList>
            <person name="Shu R."/>
            <person name="Zhang J."/>
            <person name="Meng Q."/>
            <person name="Zhang H."/>
            <person name="Zhou G."/>
            <person name="Li M."/>
            <person name="Wu P."/>
            <person name="Zhao Y."/>
            <person name="Chen C."/>
            <person name="Qin Q."/>
        </authorList>
    </citation>
    <scope>NUCLEOTIDE SEQUENCE [LARGE SCALE GENOMIC DNA]</scope>
    <source>
        <strain evidence="2 3">IOZ07</strain>
    </source>
</reference>
<evidence type="ECO:0000313" key="3">
    <source>
        <dbReference type="Proteomes" id="UP000557566"/>
    </source>
</evidence>
<proteinExistence type="predicted"/>
<dbReference type="OrthoDB" id="5350396at2759"/>
<dbReference type="Proteomes" id="UP000557566">
    <property type="component" value="Unassembled WGS sequence"/>
</dbReference>
<dbReference type="EMBL" id="JAAVMX010000003">
    <property type="protein sequence ID" value="KAF4510108.1"/>
    <property type="molecule type" value="Genomic_DNA"/>
</dbReference>
<name>A0A8H4V6S5_9HYPO</name>
<dbReference type="AlphaFoldDB" id="A0A8H4V6S5"/>
<feature type="compositionally biased region" description="Basic and acidic residues" evidence="1">
    <location>
        <begin position="178"/>
        <end position="187"/>
    </location>
</feature>
<comment type="caution">
    <text evidence="2">The sequence shown here is derived from an EMBL/GenBank/DDBJ whole genome shotgun (WGS) entry which is preliminary data.</text>
</comment>
<gene>
    <name evidence="2" type="ORF">G6O67_002024</name>
</gene>
<feature type="region of interest" description="Disordered" evidence="1">
    <location>
        <begin position="1"/>
        <end position="137"/>
    </location>
</feature>
<sequence>MPLQKPGSKNVDGAGYGNILNFFKPAAHSRPQTPNRPRTPPQALRGSATASTPLSSPPPSSRLGRTTTPVRQAASEIPASDDDKSDGGYSDDSLEDISALLGRRQPPIPLTPQQRSQQRPQQRPQHNPYATPRAKRTEVHFHSSPLAFIPRHKFDIKALAKDARLDDATTASSMRARAGADETERNAKSPSTKASGDAFMEIVKERGGQDAQKVLRAVQRSEPGHSHQRYCFFDPDYRCPPSTTAPRDAGSGPWRLLTQGSMKLRAQHLASGVLQTAIRKMKNLPDSLLDWILDEVCIQRSTLMRYEYCSIAADCPEQIARLVTPQRLQELFVRLGAHESWEGEGSKLAMSNLEQEPYLDRDWACLKSFLWLLGTMSQHLSVSAVQFATHTLLRMSMDSFLVCNVDLLMEHGDAVQSLAEAIPNSSWDSFCLEISTSLSAVIDNQNIRANALLCLPLSSVRAHDLRRRLAVVFLFSDPALARHNSADILTVNDFTNLLNGDDFTISLETDFAELKSRIILLDIAIDDGGVVDFDDGADEKQFNDDVDRLASKLGEIWRKINDSGMKLARTETKCVVEWVQQRLSHAVRTRRKAKRSIFDVGGQGEDPFMLRQQQDYMKKFLQPKSRQGEEDSAAVDKA</sequence>
<evidence type="ECO:0000313" key="2">
    <source>
        <dbReference type="EMBL" id="KAF4510108.1"/>
    </source>
</evidence>